<keyword evidence="4 7" id="KW-1133">Transmembrane helix</keyword>
<proteinExistence type="inferred from homology"/>
<comment type="similarity">
    <text evidence="2">Belongs to the CD36 family.</text>
</comment>
<keyword evidence="6" id="KW-0325">Glycoprotein</keyword>
<dbReference type="EMBL" id="CATQJA010002659">
    <property type="protein sequence ID" value="CAJ0580307.1"/>
    <property type="molecule type" value="Genomic_DNA"/>
</dbReference>
<evidence type="ECO:0000313" key="8">
    <source>
        <dbReference type="EMBL" id="CAJ0580307.1"/>
    </source>
</evidence>
<evidence type="ECO:0000256" key="7">
    <source>
        <dbReference type="SAM" id="Phobius"/>
    </source>
</evidence>
<sequence length="527" mass="59473">MAAGICGQTWPRWKVYTVLLVASSVLLLTTGLLLHAWIIPEVIRAQIMKNSRLLEGEPLWKKWTEPRYKIDFNVWVHSITNPDQILDGDLPEVTTTGPYAFRKKMKNQIVSHGNGTITFKRVDHKYYDQNASCSSCSLENRAWVPNLIYQKFLEVASTSKMRPVATALVSQTPFLEVDVGELLFDGYKDPFLKNVCEIPFMHIVCDSLLNIPDRIGMLYGTNGTDDGTFTISDGVADPSTRGRVITWNGKDHVDDSWWSHESARQIRGTEGSLFPPFIEKGQRLEIFITQLCRSVYLEFQKEVEYRGIPAYRFVLPVDVFDTRLPENRGYCNPSDKRFFNSQNGSGCLPAGLLEISQCRQGKPPIVISMPSFYGAPDEVKAHIRGLNASNPETDQIYVDIEPQLGAVLHAQRVFQVNIAMWKDPSLTFPVGLQKLRPSIVPVITVREMAHMDEDSYRRIKDELLGQTALAYGLTKLLLAGSLICCLAAATIAIFAKVRAIQKRRSHELTKEYVPFTPFLPQSARKSL</sequence>
<feature type="transmembrane region" description="Helical" evidence="7">
    <location>
        <begin position="15"/>
        <end position="38"/>
    </location>
</feature>
<accession>A0AA36G5P4</accession>
<dbReference type="GO" id="GO:0016020">
    <property type="term" value="C:membrane"/>
    <property type="evidence" value="ECO:0007669"/>
    <property type="project" value="UniProtKB-SubCell"/>
</dbReference>
<dbReference type="Proteomes" id="UP001177023">
    <property type="component" value="Unassembled WGS sequence"/>
</dbReference>
<dbReference type="GO" id="GO:0005044">
    <property type="term" value="F:scavenger receptor activity"/>
    <property type="evidence" value="ECO:0007669"/>
    <property type="project" value="TreeGrafter"/>
</dbReference>
<dbReference type="PANTHER" id="PTHR11923">
    <property type="entry name" value="SCAVENGER RECEPTOR CLASS B TYPE-1 SR-B1"/>
    <property type="match status" value="1"/>
</dbReference>
<evidence type="ECO:0000256" key="2">
    <source>
        <dbReference type="ARBA" id="ARBA00010532"/>
    </source>
</evidence>
<keyword evidence="9" id="KW-1185">Reference proteome</keyword>
<name>A0AA36G5P4_9BILA</name>
<reference evidence="8" key="1">
    <citation type="submission" date="2023-06" db="EMBL/GenBank/DDBJ databases">
        <authorList>
            <person name="Delattre M."/>
        </authorList>
    </citation>
    <scope>NUCLEOTIDE SEQUENCE</scope>
    <source>
        <strain evidence="8">AF72</strain>
    </source>
</reference>
<feature type="transmembrane region" description="Helical" evidence="7">
    <location>
        <begin position="476"/>
        <end position="495"/>
    </location>
</feature>
<dbReference type="InterPro" id="IPR002159">
    <property type="entry name" value="CD36_fam"/>
</dbReference>
<protein>
    <submittedName>
        <fullName evidence="8">Uncharacterized protein</fullName>
    </submittedName>
</protein>
<comment type="caution">
    <text evidence="8">The sequence shown here is derived from an EMBL/GenBank/DDBJ whole genome shotgun (WGS) entry which is preliminary data.</text>
</comment>
<evidence type="ECO:0000256" key="3">
    <source>
        <dbReference type="ARBA" id="ARBA00022692"/>
    </source>
</evidence>
<evidence type="ECO:0000313" key="9">
    <source>
        <dbReference type="Proteomes" id="UP001177023"/>
    </source>
</evidence>
<dbReference type="Pfam" id="PF01130">
    <property type="entry name" value="CD36"/>
    <property type="match status" value="1"/>
</dbReference>
<evidence type="ECO:0000256" key="5">
    <source>
        <dbReference type="ARBA" id="ARBA00023136"/>
    </source>
</evidence>
<evidence type="ECO:0000256" key="6">
    <source>
        <dbReference type="ARBA" id="ARBA00023180"/>
    </source>
</evidence>
<dbReference type="GO" id="GO:0005737">
    <property type="term" value="C:cytoplasm"/>
    <property type="evidence" value="ECO:0007669"/>
    <property type="project" value="TreeGrafter"/>
</dbReference>
<feature type="non-terminal residue" evidence="8">
    <location>
        <position position="1"/>
    </location>
</feature>
<keyword evidence="5 7" id="KW-0472">Membrane</keyword>
<organism evidence="8 9">
    <name type="scientific">Mesorhabditis spiculigera</name>
    <dbReference type="NCBI Taxonomy" id="96644"/>
    <lineage>
        <taxon>Eukaryota</taxon>
        <taxon>Metazoa</taxon>
        <taxon>Ecdysozoa</taxon>
        <taxon>Nematoda</taxon>
        <taxon>Chromadorea</taxon>
        <taxon>Rhabditida</taxon>
        <taxon>Rhabditina</taxon>
        <taxon>Rhabditomorpha</taxon>
        <taxon>Rhabditoidea</taxon>
        <taxon>Rhabditidae</taxon>
        <taxon>Mesorhabditinae</taxon>
        <taxon>Mesorhabditis</taxon>
    </lineage>
</organism>
<dbReference type="PRINTS" id="PR01609">
    <property type="entry name" value="CD36FAMILY"/>
</dbReference>
<comment type="subcellular location">
    <subcellularLocation>
        <location evidence="1">Membrane</location>
    </subcellularLocation>
</comment>
<dbReference type="PANTHER" id="PTHR11923:SF103">
    <property type="entry name" value="SCAVENGER RECEPTOR (CD36 FAMILY) RELATED"/>
    <property type="match status" value="1"/>
</dbReference>
<dbReference type="AlphaFoldDB" id="A0AA36G5P4"/>
<evidence type="ECO:0000256" key="4">
    <source>
        <dbReference type="ARBA" id="ARBA00022989"/>
    </source>
</evidence>
<evidence type="ECO:0000256" key="1">
    <source>
        <dbReference type="ARBA" id="ARBA00004370"/>
    </source>
</evidence>
<keyword evidence="3 7" id="KW-0812">Transmembrane</keyword>
<gene>
    <name evidence="8" type="ORF">MSPICULIGERA_LOCUS18505</name>
</gene>